<protein>
    <submittedName>
        <fullName evidence="1">Uncharacterized protein</fullName>
    </submittedName>
</protein>
<dbReference type="RefSeq" id="WP_030032024.1">
    <property type="nucleotide sequence ID" value="NZ_BA000058.1"/>
</dbReference>
<proteinExistence type="predicted"/>
<accession>A0A060N506</accession>
<dbReference type="Proteomes" id="UP000054164">
    <property type="component" value="Unassembled WGS sequence"/>
</dbReference>
<reference evidence="1" key="1">
    <citation type="submission" date="2013-10" db="EMBL/GenBank/DDBJ databases">
        <title>Draft genome sequence of Clostridium botulinum type B strain Osaka05.</title>
        <authorList>
            <person name="Sakaguchi Y."/>
            <person name="Hosomi K."/>
            <person name="Uchiyama J."/>
            <person name="Ogura Y."/>
            <person name="Sakaguchi M."/>
            <person name="Kohda T."/>
            <person name="Mukamoto M."/>
            <person name="Misawa N."/>
            <person name="Matsuzaki S."/>
            <person name="Hayashi T."/>
            <person name="Kozaki S."/>
        </authorList>
    </citation>
    <scope>NUCLEOTIDE SEQUENCE</scope>
    <source>
        <strain evidence="1">Osaka05</strain>
    </source>
</reference>
<name>A0A060N506_CLOBO</name>
<gene>
    <name evidence="1" type="ORF">CBO05P1_218</name>
</gene>
<dbReference type="AlphaFoldDB" id="A0A060N506"/>
<dbReference type="HOGENOM" id="CLU_2354764_0_0_9"/>
<organism evidence="1">
    <name type="scientific">Clostridium botulinum B str. Osaka05</name>
    <dbReference type="NCBI Taxonomy" id="1407017"/>
    <lineage>
        <taxon>Bacteria</taxon>
        <taxon>Bacillati</taxon>
        <taxon>Bacillota</taxon>
        <taxon>Clostridia</taxon>
        <taxon>Eubacteriales</taxon>
        <taxon>Clostridiaceae</taxon>
        <taxon>Clostridium</taxon>
    </lineage>
</organism>
<dbReference type="EMBL" id="BA000058">
    <property type="protein sequence ID" value="BAO04937.1"/>
    <property type="molecule type" value="Genomic_DNA"/>
</dbReference>
<evidence type="ECO:0000313" key="1">
    <source>
        <dbReference type="EMBL" id="BAO04937.1"/>
    </source>
</evidence>
<sequence length="96" mass="11244">MIDILISILGLQILFIILRGTKIARIIYLMGNITKQMLILNCNILRFLLKKTKDINKKLKDKIYNEQSQKENIKHKKVVNGDNVIDFKNCKSKKEK</sequence>